<dbReference type="PANTHER" id="PTHR33992:SF1">
    <property type="entry name" value="RIBONUCLEASE P PROTEIN COMPONENT"/>
    <property type="match status" value="1"/>
</dbReference>
<evidence type="ECO:0000256" key="3">
    <source>
        <dbReference type="ARBA" id="ARBA00022759"/>
    </source>
</evidence>
<dbReference type="EC" id="3.1.26.5" evidence="6 7"/>
<dbReference type="GO" id="GO:0001682">
    <property type="term" value="P:tRNA 5'-leader removal"/>
    <property type="evidence" value="ECO:0007669"/>
    <property type="project" value="UniProtKB-UniRule"/>
</dbReference>
<dbReference type="InterPro" id="IPR000100">
    <property type="entry name" value="RNase_P"/>
</dbReference>
<proteinExistence type="inferred from homology"/>
<dbReference type="OrthoDB" id="9810867at2"/>
<keyword evidence="5 6" id="KW-0694">RNA-binding</keyword>
<organism evidence="8 9">
    <name type="scientific">Novipirellula herctigrandis</name>
    <dbReference type="NCBI Taxonomy" id="2527986"/>
    <lineage>
        <taxon>Bacteria</taxon>
        <taxon>Pseudomonadati</taxon>
        <taxon>Planctomycetota</taxon>
        <taxon>Planctomycetia</taxon>
        <taxon>Pirellulales</taxon>
        <taxon>Pirellulaceae</taxon>
        <taxon>Novipirellula</taxon>
    </lineage>
</organism>
<dbReference type="GO" id="GO:0004526">
    <property type="term" value="F:ribonuclease P activity"/>
    <property type="evidence" value="ECO:0007669"/>
    <property type="project" value="UniProtKB-UniRule"/>
</dbReference>
<dbReference type="NCBIfam" id="TIGR00188">
    <property type="entry name" value="rnpA"/>
    <property type="match status" value="1"/>
</dbReference>
<keyword evidence="4 6" id="KW-0378">Hydrolase</keyword>
<dbReference type="GO" id="GO:0042781">
    <property type="term" value="F:3'-tRNA processing endoribonuclease activity"/>
    <property type="evidence" value="ECO:0007669"/>
    <property type="project" value="TreeGrafter"/>
</dbReference>
<dbReference type="Gene3D" id="3.30.230.10">
    <property type="match status" value="1"/>
</dbReference>
<evidence type="ECO:0000256" key="6">
    <source>
        <dbReference type="HAMAP-Rule" id="MF_00227"/>
    </source>
</evidence>
<comment type="catalytic activity">
    <reaction evidence="6">
        <text>Endonucleolytic cleavage of RNA, removing 5'-extranucleotides from tRNA precursor.</text>
        <dbReference type="EC" id="3.1.26.5"/>
    </reaction>
</comment>
<evidence type="ECO:0000256" key="2">
    <source>
        <dbReference type="ARBA" id="ARBA00022722"/>
    </source>
</evidence>
<dbReference type="GO" id="GO:0000049">
    <property type="term" value="F:tRNA binding"/>
    <property type="evidence" value="ECO:0007669"/>
    <property type="project" value="UniProtKB-UniRule"/>
</dbReference>
<dbReference type="InterPro" id="IPR014721">
    <property type="entry name" value="Ribsml_uS5_D2-typ_fold_subgr"/>
</dbReference>
<evidence type="ECO:0000256" key="4">
    <source>
        <dbReference type="ARBA" id="ARBA00022801"/>
    </source>
</evidence>
<dbReference type="HAMAP" id="MF_00227">
    <property type="entry name" value="RNase_P"/>
    <property type="match status" value="1"/>
</dbReference>
<evidence type="ECO:0000256" key="7">
    <source>
        <dbReference type="NCBIfam" id="TIGR00188"/>
    </source>
</evidence>
<evidence type="ECO:0000256" key="5">
    <source>
        <dbReference type="ARBA" id="ARBA00022884"/>
    </source>
</evidence>
<dbReference type="Proteomes" id="UP000315010">
    <property type="component" value="Unassembled WGS sequence"/>
</dbReference>
<dbReference type="GO" id="GO:0030677">
    <property type="term" value="C:ribonuclease P complex"/>
    <property type="evidence" value="ECO:0007669"/>
    <property type="project" value="TreeGrafter"/>
</dbReference>
<comment type="similarity">
    <text evidence="6">Belongs to the RnpA family.</text>
</comment>
<dbReference type="AlphaFoldDB" id="A0A5C5Z9Y2"/>
<keyword evidence="2 6" id="KW-0540">Nuclease</keyword>
<keyword evidence="3 6" id="KW-0255">Endonuclease</keyword>
<comment type="function">
    <text evidence="6">RNaseP catalyzes the removal of the 5'-leader sequence from pre-tRNA to produce the mature 5'-terminus. It can also cleave other RNA substrates such as 4.5S RNA. The protein component plays an auxiliary but essential role in vivo by binding to the 5'-leader sequence and broadening the substrate specificity of the ribozyme.</text>
</comment>
<dbReference type="InterPro" id="IPR020568">
    <property type="entry name" value="Ribosomal_Su5_D2-typ_SF"/>
</dbReference>
<keyword evidence="1 6" id="KW-0819">tRNA processing</keyword>
<dbReference type="EMBL" id="SJPJ01000001">
    <property type="protein sequence ID" value="TWT83916.1"/>
    <property type="molecule type" value="Genomic_DNA"/>
</dbReference>
<accession>A0A5C5Z9Y2</accession>
<comment type="caution">
    <text evidence="8">The sequence shown here is derived from an EMBL/GenBank/DDBJ whole genome shotgun (WGS) entry which is preliminary data.</text>
</comment>
<dbReference type="PANTHER" id="PTHR33992">
    <property type="entry name" value="RIBONUCLEASE P PROTEIN COMPONENT"/>
    <property type="match status" value="1"/>
</dbReference>
<name>A0A5C5Z9Y2_9BACT</name>
<dbReference type="Pfam" id="PF00825">
    <property type="entry name" value="Ribonuclease_P"/>
    <property type="match status" value="1"/>
</dbReference>
<keyword evidence="9" id="KW-1185">Reference proteome</keyword>
<protein>
    <recommendedName>
        <fullName evidence="6 7">Ribonuclease P protein component</fullName>
        <shortName evidence="6">RNase P protein</shortName>
        <shortName evidence="6">RNaseP protein</shortName>
        <ecNumber evidence="6 7">3.1.26.5</ecNumber>
    </recommendedName>
    <alternativeName>
        <fullName evidence="6">Protein C5</fullName>
    </alternativeName>
</protein>
<sequence>MRYSFPKSRRVVQSQTFTLILRKGVCVADGTLVLFAVNQNRSIPSRIGITIPKKTGNAVIRNRWKRLIRESFRTQSESIPEGIEMIVRPKKGAKSSWKSIEKSVPYLAQKAAKRLQSTES</sequence>
<gene>
    <name evidence="6 8" type="primary">rnpA</name>
    <name evidence="8" type="ORF">CA13_53900</name>
</gene>
<evidence type="ECO:0000313" key="8">
    <source>
        <dbReference type="EMBL" id="TWT83916.1"/>
    </source>
</evidence>
<dbReference type="RefSeq" id="WP_146401361.1">
    <property type="nucleotide sequence ID" value="NZ_SJPJ01000001.1"/>
</dbReference>
<evidence type="ECO:0000313" key="9">
    <source>
        <dbReference type="Proteomes" id="UP000315010"/>
    </source>
</evidence>
<dbReference type="SUPFAM" id="SSF54211">
    <property type="entry name" value="Ribosomal protein S5 domain 2-like"/>
    <property type="match status" value="1"/>
</dbReference>
<reference evidence="8 9" key="1">
    <citation type="submission" date="2019-02" db="EMBL/GenBank/DDBJ databases">
        <title>Deep-cultivation of Planctomycetes and their phenomic and genomic characterization uncovers novel biology.</title>
        <authorList>
            <person name="Wiegand S."/>
            <person name="Jogler M."/>
            <person name="Boedeker C."/>
            <person name="Pinto D."/>
            <person name="Vollmers J."/>
            <person name="Rivas-Marin E."/>
            <person name="Kohn T."/>
            <person name="Peeters S.H."/>
            <person name="Heuer A."/>
            <person name="Rast P."/>
            <person name="Oberbeckmann S."/>
            <person name="Bunk B."/>
            <person name="Jeske O."/>
            <person name="Meyerdierks A."/>
            <person name="Storesund J.E."/>
            <person name="Kallscheuer N."/>
            <person name="Luecker S."/>
            <person name="Lage O.M."/>
            <person name="Pohl T."/>
            <person name="Merkel B.J."/>
            <person name="Hornburger P."/>
            <person name="Mueller R.-W."/>
            <person name="Bruemmer F."/>
            <person name="Labrenz M."/>
            <person name="Spormann A.M."/>
            <person name="Op Den Camp H."/>
            <person name="Overmann J."/>
            <person name="Amann R."/>
            <person name="Jetten M.S.M."/>
            <person name="Mascher T."/>
            <person name="Medema M.H."/>
            <person name="Devos D.P."/>
            <person name="Kaster A.-K."/>
            <person name="Ovreas L."/>
            <person name="Rohde M."/>
            <person name="Galperin M.Y."/>
            <person name="Jogler C."/>
        </authorList>
    </citation>
    <scope>NUCLEOTIDE SEQUENCE [LARGE SCALE GENOMIC DNA]</scope>
    <source>
        <strain evidence="8 9">CA13</strain>
    </source>
</reference>
<comment type="subunit">
    <text evidence="6">Consists of a catalytic RNA component (M1 or rnpB) and a protein subunit.</text>
</comment>
<evidence type="ECO:0000256" key="1">
    <source>
        <dbReference type="ARBA" id="ARBA00022694"/>
    </source>
</evidence>